<sequence>MNIRPIDEIQAPLPESSPSRPDLPDNKKIGKLLDRCASRLLEQRTEKVVFLAERRSYTD</sequence>
<dbReference type="EMBL" id="MCRM02000007">
    <property type="protein sequence ID" value="PNV75278.1"/>
    <property type="molecule type" value="Genomic_DNA"/>
</dbReference>
<evidence type="ECO:0000256" key="1">
    <source>
        <dbReference type="SAM" id="MobiDB-lite"/>
    </source>
</evidence>
<evidence type="ECO:0000313" key="3">
    <source>
        <dbReference type="Proteomes" id="UP000094669"/>
    </source>
</evidence>
<organism evidence="2 3">
    <name type="scientific">Leptospira inadai serovar Lyme</name>
    <dbReference type="NCBI Taxonomy" id="293084"/>
    <lineage>
        <taxon>Bacteria</taxon>
        <taxon>Pseudomonadati</taxon>
        <taxon>Spirochaetota</taxon>
        <taxon>Spirochaetia</taxon>
        <taxon>Leptospirales</taxon>
        <taxon>Leptospiraceae</taxon>
        <taxon>Leptospira</taxon>
    </lineage>
</organism>
<keyword evidence="3" id="KW-1185">Reference proteome</keyword>
<name>A0ABX4YJ29_9LEPT</name>
<dbReference type="Proteomes" id="UP000094669">
    <property type="component" value="Unassembled WGS sequence"/>
</dbReference>
<feature type="region of interest" description="Disordered" evidence="1">
    <location>
        <begin position="1"/>
        <end position="28"/>
    </location>
</feature>
<accession>A0ABX4YJ29</accession>
<proteinExistence type="predicted"/>
<protein>
    <submittedName>
        <fullName evidence="2">Uncharacterized protein</fullName>
    </submittedName>
</protein>
<evidence type="ECO:0000313" key="2">
    <source>
        <dbReference type="EMBL" id="PNV75278.1"/>
    </source>
</evidence>
<comment type="caution">
    <text evidence="2">The sequence shown here is derived from an EMBL/GenBank/DDBJ whole genome shotgun (WGS) entry which is preliminary data.</text>
</comment>
<reference evidence="2" key="1">
    <citation type="submission" date="2018-01" db="EMBL/GenBank/DDBJ databases">
        <title>Genomic characterization of Leptospira inadai serogroup Lyme isolated from captured rat in Brazil and comparative analysis with human reference strain.</title>
        <authorList>
            <person name="Moreno L.Z."/>
            <person name="Loureiro A.P."/>
            <person name="Miraglia F."/>
            <person name="Kremer F.S."/>
            <person name="Eslabao M.R."/>
            <person name="Dellagostin O.A."/>
            <person name="Lilenbaum W."/>
            <person name="Moreno A.M."/>
        </authorList>
    </citation>
    <scope>NUCLEOTIDE SEQUENCE [LARGE SCALE GENOMIC DNA]</scope>
    <source>
        <strain evidence="2">M34/99</strain>
    </source>
</reference>
<gene>
    <name evidence="2" type="ORF">BES34_008410</name>
</gene>